<dbReference type="Proteomes" id="UP000823588">
    <property type="component" value="Unassembled WGS sequence"/>
</dbReference>
<sequence>MDSSDAAVLGVSGVVAAAVVGSAVAAGALFGFDESVLRPFRLLAVEPIAWIVIGALVVAAVGNAYID</sequence>
<accession>A0A8T4GE94</accession>
<proteinExistence type="predicted"/>
<dbReference type="AlphaFoldDB" id="A0A8T4GE94"/>
<dbReference type="RefSeq" id="WP_209482805.1">
    <property type="nucleotide sequence ID" value="NZ_JAGGKQ010000002.1"/>
</dbReference>
<feature type="transmembrane region" description="Helical" evidence="1">
    <location>
        <begin position="42"/>
        <end position="66"/>
    </location>
</feature>
<gene>
    <name evidence="2" type="ORF">J2751_000414</name>
</gene>
<comment type="caution">
    <text evidence="2">The sequence shown here is derived from an EMBL/GenBank/DDBJ whole genome shotgun (WGS) entry which is preliminary data.</text>
</comment>
<protein>
    <submittedName>
        <fullName evidence="2">Uncharacterized protein</fullName>
    </submittedName>
</protein>
<reference evidence="2" key="1">
    <citation type="submission" date="2021-03" db="EMBL/GenBank/DDBJ databases">
        <title>Genomic Encyclopedia of Type Strains, Phase IV (KMG-IV): sequencing the most valuable type-strain genomes for metagenomic binning, comparative biology and taxonomic classification.</title>
        <authorList>
            <person name="Goeker M."/>
        </authorList>
    </citation>
    <scope>NUCLEOTIDE SEQUENCE</scope>
    <source>
        <strain evidence="2">DSM 23564</strain>
    </source>
</reference>
<evidence type="ECO:0000313" key="2">
    <source>
        <dbReference type="EMBL" id="MBP1921425.1"/>
    </source>
</evidence>
<keyword evidence="3" id="KW-1185">Reference proteome</keyword>
<organism evidence="2 3">
    <name type="scientific">Halorubrum alkaliphilum</name>
    <dbReference type="NCBI Taxonomy" id="261290"/>
    <lineage>
        <taxon>Archaea</taxon>
        <taxon>Methanobacteriati</taxon>
        <taxon>Methanobacteriota</taxon>
        <taxon>Stenosarchaea group</taxon>
        <taxon>Halobacteria</taxon>
        <taxon>Halobacteriales</taxon>
        <taxon>Haloferacaceae</taxon>
        <taxon>Halorubrum</taxon>
    </lineage>
</organism>
<evidence type="ECO:0000313" key="3">
    <source>
        <dbReference type="Proteomes" id="UP000823588"/>
    </source>
</evidence>
<name>A0A8T4GE94_9EURY</name>
<keyword evidence="1" id="KW-0472">Membrane</keyword>
<dbReference type="EMBL" id="JAGGKQ010000002">
    <property type="protein sequence ID" value="MBP1921425.1"/>
    <property type="molecule type" value="Genomic_DNA"/>
</dbReference>
<feature type="transmembrane region" description="Helical" evidence="1">
    <location>
        <begin position="6"/>
        <end position="30"/>
    </location>
</feature>
<evidence type="ECO:0000256" key="1">
    <source>
        <dbReference type="SAM" id="Phobius"/>
    </source>
</evidence>
<keyword evidence="1" id="KW-1133">Transmembrane helix</keyword>
<keyword evidence="1" id="KW-0812">Transmembrane</keyword>